<evidence type="ECO:0000313" key="2">
    <source>
        <dbReference type="Proteomes" id="UP000188268"/>
    </source>
</evidence>
<evidence type="ECO:0000313" key="1">
    <source>
        <dbReference type="EMBL" id="OMO50874.1"/>
    </source>
</evidence>
<sequence length="22" mass="2218">MAISNLTTVGIFAGGRSPLQAL</sequence>
<dbReference type="Gramene" id="OMO50874">
    <property type="protein sequence ID" value="OMO50874"/>
    <property type="gene ID" value="CCACVL1_30178"/>
</dbReference>
<organism evidence="1 2">
    <name type="scientific">Corchorus capsularis</name>
    <name type="common">Jute</name>
    <dbReference type="NCBI Taxonomy" id="210143"/>
    <lineage>
        <taxon>Eukaryota</taxon>
        <taxon>Viridiplantae</taxon>
        <taxon>Streptophyta</taxon>
        <taxon>Embryophyta</taxon>
        <taxon>Tracheophyta</taxon>
        <taxon>Spermatophyta</taxon>
        <taxon>Magnoliopsida</taxon>
        <taxon>eudicotyledons</taxon>
        <taxon>Gunneridae</taxon>
        <taxon>Pentapetalae</taxon>
        <taxon>rosids</taxon>
        <taxon>malvids</taxon>
        <taxon>Malvales</taxon>
        <taxon>Malvaceae</taxon>
        <taxon>Grewioideae</taxon>
        <taxon>Apeibeae</taxon>
        <taxon>Corchorus</taxon>
    </lineage>
</organism>
<protein>
    <submittedName>
        <fullName evidence="1">Uncharacterized protein</fullName>
    </submittedName>
</protein>
<name>A0A1R3FYG2_COCAP</name>
<dbReference type="Proteomes" id="UP000188268">
    <property type="component" value="Unassembled WGS sequence"/>
</dbReference>
<keyword evidence="2" id="KW-1185">Reference proteome</keyword>
<proteinExistence type="predicted"/>
<gene>
    <name evidence="1" type="ORF">CCACVL1_30178</name>
</gene>
<accession>A0A1R3FYG2</accession>
<dbReference type="EMBL" id="AWWV01016015">
    <property type="protein sequence ID" value="OMO50874.1"/>
    <property type="molecule type" value="Genomic_DNA"/>
</dbReference>
<reference evidence="1 2" key="1">
    <citation type="submission" date="2013-09" db="EMBL/GenBank/DDBJ databases">
        <title>Corchorus capsularis genome sequencing.</title>
        <authorList>
            <person name="Alam M."/>
            <person name="Haque M.S."/>
            <person name="Islam M.S."/>
            <person name="Emdad E.M."/>
            <person name="Islam M.M."/>
            <person name="Ahmed B."/>
            <person name="Halim A."/>
            <person name="Hossen Q.M.M."/>
            <person name="Hossain M.Z."/>
            <person name="Ahmed R."/>
            <person name="Khan M.M."/>
            <person name="Islam R."/>
            <person name="Rashid M.M."/>
            <person name="Khan S.A."/>
            <person name="Rahman M.S."/>
            <person name="Alam M."/>
        </authorList>
    </citation>
    <scope>NUCLEOTIDE SEQUENCE [LARGE SCALE GENOMIC DNA]</scope>
    <source>
        <strain evidence="2">cv. CVL-1</strain>
        <tissue evidence="1">Whole seedling</tissue>
    </source>
</reference>
<dbReference type="AlphaFoldDB" id="A0A1R3FYG2"/>
<comment type="caution">
    <text evidence="1">The sequence shown here is derived from an EMBL/GenBank/DDBJ whole genome shotgun (WGS) entry which is preliminary data.</text>
</comment>